<proteinExistence type="predicted"/>
<sequence>MDPFITALALTAFAGAATFAGGLLGVLGREPGQRSLGLGLGMAAGVMLSVSFLELVPEAIAGTQPSLGSVAPVAVLVGFASGLAGYALLDSTLGTAVAVRLPGASVEDGRRRAGGAGPSAPVGGVADRRLLRVGFVTALGIGLHNLPEGFATFAATIDDPHVGLALAAAMAVHNVPEGLAVAVPVRRATGSRRSALLWAGLTAAAEPLGALVGWLVLAPFVSDALLGLVFAVVAGIMVAISLDNLLPTARAGAGRRITLIGFMLGVSAMVLSLQVLS</sequence>
<keyword evidence="4 5" id="KW-0472">Membrane</keyword>
<evidence type="ECO:0000313" key="6">
    <source>
        <dbReference type="EMBL" id="MBB4735589.1"/>
    </source>
</evidence>
<evidence type="ECO:0000256" key="2">
    <source>
        <dbReference type="ARBA" id="ARBA00022692"/>
    </source>
</evidence>
<dbReference type="Pfam" id="PF02535">
    <property type="entry name" value="Zip"/>
    <property type="match status" value="1"/>
</dbReference>
<dbReference type="AlphaFoldDB" id="A0A7W7M3G3"/>
<dbReference type="EMBL" id="JACHNA010000001">
    <property type="protein sequence ID" value="MBB4735589.1"/>
    <property type="molecule type" value="Genomic_DNA"/>
</dbReference>
<keyword evidence="7" id="KW-1185">Reference proteome</keyword>
<keyword evidence="3 5" id="KW-1133">Transmembrane helix</keyword>
<dbReference type="PANTHER" id="PTHR11040:SF205">
    <property type="entry name" value="ZINC TRANSPORTER ZUPT"/>
    <property type="match status" value="1"/>
</dbReference>
<organism evidence="6 7">
    <name type="scientific">Micrococcus cohnii</name>
    <dbReference type="NCBI Taxonomy" id="993416"/>
    <lineage>
        <taxon>Bacteria</taxon>
        <taxon>Bacillati</taxon>
        <taxon>Actinomycetota</taxon>
        <taxon>Actinomycetes</taxon>
        <taxon>Micrococcales</taxon>
        <taxon>Micrococcaceae</taxon>
        <taxon>Micrococcus</taxon>
    </lineage>
</organism>
<comment type="subcellular location">
    <subcellularLocation>
        <location evidence="1">Membrane</location>
        <topology evidence="1">Multi-pass membrane protein</topology>
    </subcellularLocation>
</comment>
<evidence type="ECO:0000313" key="7">
    <source>
        <dbReference type="Proteomes" id="UP000540191"/>
    </source>
</evidence>
<dbReference type="InterPro" id="IPR003689">
    <property type="entry name" value="ZIP"/>
</dbReference>
<keyword evidence="2 5" id="KW-0812">Transmembrane</keyword>
<evidence type="ECO:0000256" key="4">
    <source>
        <dbReference type="ARBA" id="ARBA00023136"/>
    </source>
</evidence>
<dbReference type="GO" id="GO:0016020">
    <property type="term" value="C:membrane"/>
    <property type="evidence" value="ECO:0007669"/>
    <property type="project" value="UniProtKB-SubCell"/>
</dbReference>
<evidence type="ECO:0000256" key="1">
    <source>
        <dbReference type="ARBA" id="ARBA00004141"/>
    </source>
</evidence>
<gene>
    <name evidence="6" type="ORF">HDA30_001097</name>
</gene>
<dbReference type="GO" id="GO:0005385">
    <property type="term" value="F:zinc ion transmembrane transporter activity"/>
    <property type="evidence" value="ECO:0007669"/>
    <property type="project" value="TreeGrafter"/>
</dbReference>
<feature type="transmembrane region" description="Helical" evidence="5">
    <location>
        <begin position="257"/>
        <end position="276"/>
    </location>
</feature>
<dbReference type="NCBIfam" id="NF003243">
    <property type="entry name" value="PRK04201.1"/>
    <property type="match status" value="1"/>
</dbReference>
<protein>
    <submittedName>
        <fullName evidence="6">ZIP family zinc transporter</fullName>
    </submittedName>
</protein>
<dbReference type="PANTHER" id="PTHR11040">
    <property type="entry name" value="ZINC/IRON TRANSPORTER"/>
    <property type="match status" value="1"/>
</dbReference>
<feature type="transmembrane region" description="Helical" evidence="5">
    <location>
        <begin position="36"/>
        <end position="55"/>
    </location>
</feature>
<reference evidence="6 7" key="1">
    <citation type="submission" date="2020-08" db="EMBL/GenBank/DDBJ databases">
        <title>Sequencing the genomes of 1000 actinobacteria strains.</title>
        <authorList>
            <person name="Klenk H.-P."/>
        </authorList>
    </citation>
    <scope>NUCLEOTIDE SEQUENCE [LARGE SCALE GENOMIC DNA]</scope>
    <source>
        <strain evidence="6 7">DSM 23974</strain>
    </source>
</reference>
<evidence type="ECO:0000256" key="3">
    <source>
        <dbReference type="ARBA" id="ARBA00022989"/>
    </source>
</evidence>
<dbReference type="Proteomes" id="UP000540191">
    <property type="component" value="Unassembled WGS sequence"/>
</dbReference>
<feature type="transmembrane region" description="Helical" evidence="5">
    <location>
        <begin position="67"/>
        <end position="89"/>
    </location>
</feature>
<feature type="transmembrane region" description="Helical" evidence="5">
    <location>
        <begin position="195"/>
        <end position="218"/>
    </location>
</feature>
<feature type="transmembrane region" description="Helical" evidence="5">
    <location>
        <begin position="224"/>
        <end position="245"/>
    </location>
</feature>
<evidence type="ECO:0000256" key="5">
    <source>
        <dbReference type="SAM" id="Phobius"/>
    </source>
</evidence>
<dbReference type="RefSeq" id="WP_158496693.1">
    <property type="nucleotide sequence ID" value="NZ_JACHNA010000001.1"/>
</dbReference>
<accession>A0A7W7M3G3</accession>
<comment type="caution">
    <text evidence="6">The sequence shown here is derived from an EMBL/GenBank/DDBJ whole genome shotgun (WGS) entry which is preliminary data.</text>
</comment>
<name>A0A7W7M3G3_9MICC</name>